<name>G0A4K9_METMM</name>
<proteinExistence type="inferred from homology"/>
<evidence type="ECO:0000256" key="1">
    <source>
        <dbReference type="ARBA" id="ARBA00022679"/>
    </source>
</evidence>
<keyword evidence="5 9" id="KW-0695">RNA-directed DNA polymerase</keyword>
<dbReference type="STRING" id="857087.Metme_3226"/>
<keyword evidence="3" id="KW-0479">Metal-binding</keyword>
<evidence type="ECO:0000256" key="7">
    <source>
        <dbReference type="ARBA" id="ARBA00034120"/>
    </source>
</evidence>
<feature type="domain" description="Reverse transcriptase" evidence="8">
    <location>
        <begin position="1"/>
        <end position="243"/>
    </location>
</feature>
<dbReference type="RefSeq" id="WP_013819827.1">
    <property type="nucleotide sequence ID" value="NC_015572.1"/>
</dbReference>
<sequence length="333" mass="38368">MLIKPTYLHKPIGSIESLAKSLGLSKEDLIELASNSNEYFFIAKKVEKPDKSIRLTYDVKPRLKQIHEKICCNLLKKVNYPDYIQGGVRGKSYLSNCQNHTHKKIVIKEDVSNFFPSISKKIIHEVWAGFFHFPSDVSELLSELVTFNGYLVQGGKASGFLCNLVLYDRESKLVEEFSKKGFKYTRFVDDITISCLRNITKDEQTYIIRKTYGLLKSIEVNPNKRKHKIMSNGVQQQLHGVNLNTNKPTLPKAERKKIEAAVFQCEKAHSENSNSIQYIKQFNSAMGRVNTMKRMHPKAGQALLERLCKIKPQINSRTFEQKHRLEIFRNLVN</sequence>
<keyword evidence="4" id="KW-0460">Magnesium</keyword>
<organism evidence="9 10">
    <name type="scientific">Methylomonas methanica (strain DSM 25384 / MC09)</name>
    <dbReference type="NCBI Taxonomy" id="857087"/>
    <lineage>
        <taxon>Bacteria</taxon>
        <taxon>Pseudomonadati</taxon>
        <taxon>Pseudomonadota</taxon>
        <taxon>Gammaproteobacteria</taxon>
        <taxon>Methylococcales</taxon>
        <taxon>Methylococcaceae</taxon>
        <taxon>Methylomonas</taxon>
    </lineage>
</organism>
<evidence type="ECO:0000256" key="3">
    <source>
        <dbReference type="ARBA" id="ARBA00022723"/>
    </source>
</evidence>
<keyword evidence="1" id="KW-0808">Transferase</keyword>
<keyword evidence="6" id="KW-0051">Antiviral defense</keyword>
<dbReference type="OrthoDB" id="7055795at2"/>
<evidence type="ECO:0000256" key="2">
    <source>
        <dbReference type="ARBA" id="ARBA00022695"/>
    </source>
</evidence>
<evidence type="ECO:0000256" key="6">
    <source>
        <dbReference type="ARBA" id="ARBA00023118"/>
    </source>
</evidence>
<dbReference type="CDD" id="cd03487">
    <property type="entry name" value="RT_Bac_retron_II"/>
    <property type="match status" value="1"/>
</dbReference>
<dbReference type="HOGENOM" id="CLU_028398_1_0_6"/>
<dbReference type="InterPro" id="IPR000123">
    <property type="entry name" value="Reverse_transcriptase_msDNA"/>
</dbReference>
<keyword evidence="10" id="KW-1185">Reference proteome</keyword>
<keyword evidence="2" id="KW-0548">Nucleotidyltransferase</keyword>
<dbReference type="KEGG" id="mmt:Metme_3226"/>
<evidence type="ECO:0000313" key="10">
    <source>
        <dbReference type="Proteomes" id="UP000008888"/>
    </source>
</evidence>
<reference evidence="10" key="3">
    <citation type="submission" date="2011-05" db="EMBL/GenBank/DDBJ databases">
        <title>Complete sequence of Methylomonas methanica MC09.</title>
        <authorList>
            <consortium name="US DOE Joint Genome Institute"/>
            <person name="Lucas S."/>
            <person name="Han J."/>
            <person name="Lapidus A."/>
            <person name="Cheng J.-F."/>
            <person name="Goodwin L."/>
            <person name="Pitluck S."/>
            <person name="Peters L."/>
            <person name="Mikhailova N."/>
            <person name="Teshima H."/>
            <person name="Han C."/>
            <person name="Tapia R."/>
            <person name="Land M."/>
            <person name="Hauser L."/>
            <person name="Kyrpides N."/>
            <person name="Ivanova N."/>
            <person name="Pagani I."/>
            <person name="Stein L."/>
            <person name="Woyke T."/>
        </authorList>
    </citation>
    <scope>NUCLEOTIDE SEQUENCE [LARGE SCALE GENOMIC DNA]</scope>
    <source>
        <strain evidence="10">MC09</strain>
    </source>
</reference>
<dbReference type="GO" id="GO:0046872">
    <property type="term" value="F:metal ion binding"/>
    <property type="evidence" value="ECO:0007669"/>
    <property type="project" value="UniProtKB-KW"/>
</dbReference>
<accession>G0A4K9</accession>
<dbReference type="eggNOG" id="COG3344">
    <property type="taxonomic scope" value="Bacteria"/>
</dbReference>
<dbReference type="AlphaFoldDB" id="G0A4K9"/>
<dbReference type="Proteomes" id="UP000008888">
    <property type="component" value="Chromosome"/>
</dbReference>
<dbReference type="PRINTS" id="PR00866">
    <property type="entry name" value="RNADNAPOLMS"/>
</dbReference>
<dbReference type="InterPro" id="IPR043502">
    <property type="entry name" value="DNA/RNA_pol_sf"/>
</dbReference>
<dbReference type="Pfam" id="PF00078">
    <property type="entry name" value="RVT_1"/>
    <property type="match status" value="1"/>
</dbReference>
<evidence type="ECO:0000313" key="9">
    <source>
        <dbReference type="EMBL" id="AEG01600.1"/>
    </source>
</evidence>
<gene>
    <name evidence="9" type="ordered locus">Metme_3226</name>
</gene>
<reference key="2">
    <citation type="submission" date="2011-05" db="EMBL/GenBank/DDBJ databases">
        <title>Complete genome sequence of the aerobic marine methanotroph Methylomonas methanica MC09.</title>
        <authorList>
            <person name="Boden R."/>
            <person name="Cunliffe M."/>
            <person name="Scanlan J."/>
            <person name="Moussard H."/>
            <person name="Kits K.D."/>
            <person name="Klotz M."/>
            <person name="Jetten M."/>
            <person name="Vuilleumier S."/>
            <person name="Han J."/>
            <person name="Peters L."/>
            <person name="Mikhailova N."/>
            <person name="Teshima H."/>
            <person name="Tapia R."/>
            <person name="Kyrpides N."/>
            <person name="Ivanova N."/>
            <person name="Pagani I."/>
            <person name="Cheng J.-F."/>
            <person name="Goodwin L."/>
            <person name="Han C."/>
            <person name="Hauser L."/>
            <person name="Land M."/>
            <person name="Lapidus A."/>
            <person name="Lucas S."/>
            <person name="Pitluck S."/>
            <person name="Woyke T."/>
            <person name="Stein L.Y."/>
            <person name="Murrell C."/>
        </authorList>
    </citation>
    <scope>NUCLEOTIDE SEQUENCE</scope>
    <source>
        <strain>MC09</strain>
    </source>
</reference>
<dbReference type="GO" id="GO:0051607">
    <property type="term" value="P:defense response to virus"/>
    <property type="evidence" value="ECO:0007669"/>
    <property type="project" value="UniProtKB-KW"/>
</dbReference>
<dbReference type="GO" id="GO:0003723">
    <property type="term" value="F:RNA binding"/>
    <property type="evidence" value="ECO:0007669"/>
    <property type="project" value="InterPro"/>
</dbReference>
<dbReference type="EMBL" id="CP002738">
    <property type="protein sequence ID" value="AEG01600.1"/>
    <property type="molecule type" value="Genomic_DNA"/>
</dbReference>
<reference evidence="9 10" key="1">
    <citation type="journal article" date="2011" name="J. Bacteriol.">
        <title>Complete Genome Sequence of the Aerobic Marine Methanotroph Methylomonas methanica MC09.</title>
        <authorList>
            <person name="Boden R."/>
            <person name="Cunliffe M."/>
            <person name="Scanlan J."/>
            <person name="Moussard H."/>
            <person name="Kits K.D."/>
            <person name="Klotz M.G."/>
            <person name="Jetten M.S."/>
            <person name="Vuilleumier S."/>
            <person name="Han J."/>
            <person name="Peters L."/>
            <person name="Mikhailova N."/>
            <person name="Teshima H."/>
            <person name="Tapia R."/>
            <person name="Kyrpides N."/>
            <person name="Ivanova N."/>
            <person name="Pagani I."/>
            <person name="Cheng J.F."/>
            <person name="Goodwin L."/>
            <person name="Han C."/>
            <person name="Hauser L."/>
            <person name="Land M.L."/>
            <person name="Lapidus A."/>
            <person name="Lucas S."/>
            <person name="Pitluck S."/>
            <person name="Woyke T."/>
            <person name="Stein L."/>
            <person name="Murrell J.C."/>
        </authorList>
    </citation>
    <scope>NUCLEOTIDE SEQUENCE [LARGE SCALE GENOMIC DNA]</scope>
    <source>
        <strain evidence="9 10">MC09</strain>
    </source>
</reference>
<comment type="similarity">
    <text evidence="7">Belongs to the bacterial reverse transcriptase family.</text>
</comment>
<dbReference type="PROSITE" id="PS50878">
    <property type="entry name" value="RT_POL"/>
    <property type="match status" value="1"/>
</dbReference>
<dbReference type="SUPFAM" id="SSF56672">
    <property type="entry name" value="DNA/RNA polymerases"/>
    <property type="match status" value="1"/>
</dbReference>
<evidence type="ECO:0000256" key="4">
    <source>
        <dbReference type="ARBA" id="ARBA00022842"/>
    </source>
</evidence>
<evidence type="ECO:0000259" key="8">
    <source>
        <dbReference type="PROSITE" id="PS50878"/>
    </source>
</evidence>
<evidence type="ECO:0000256" key="5">
    <source>
        <dbReference type="ARBA" id="ARBA00022918"/>
    </source>
</evidence>
<dbReference type="GO" id="GO:0003964">
    <property type="term" value="F:RNA-directed DNA polymerase activity"/>
    <property type="evidence" value="ECO:0007669"/>
    <property type="project" value="UniProtKB-KW"/>
</dbReference>
<dbReference type="InterPro" id="IPR000477">
    <property type="entry name" value="RT_dom"/>
</dbReference>
<protein>
    <submittedName>
        <fullName evidence="9">Retron reverse transcriptase</fullName>
    </submittedName>
</protein>